<dbReference type="GO" id="GO:0061630">
    <property type="term" value="F:ubiquitin protein ligase activity"/>
    <property type="evidence" value="ECO:0007669"/>
    <property type="project" value="InterPro"/>
</dbReference>
<keyword evidence="2 4" id="KW-0863">Zinc-finger</keyword>
<dbReference type="Pfam" id="PF13920">
    <property type="entry name" value="zf-C3HC4_3"/>
    <property type="match status" value="1"/>
</dbReference>
<name>S3DER5_GLAL2</name>
<dbReference type="RefSeq" id="XP_008077683.1">
    <property type="nucleotide sequence ID" value="XM_008079492.1"/>
</dbReference>
<dbReference type="eggNOG" id="KOG0317">
    <property type="taxonomic scope" value="Eukaryota"/>
</dbReference>
<dbReference type="InterPro" id="IPR013083">
    <property type="entry name" value="Znf_RING/FYVE/PHD"/>
</dbReference>
<dbReference type="GO" id="GO:0140082">
    <property type="term" value="F:SUMO-ubiquitin ligase activity"/>
    <property type="evidence" value="ECO:0007669"/>
    <property type="project" value="TreeGrafter"/>
</dbReference>
<feature type="compositionally biased region" description="Polar residues" evidence="5">
    <location>
        <begin position="160"/>
        <end position="173"/>
    </location>
</feature>
<dbReference type="PROSITE" id="PS50089">
    <property type="entry name" value="ZF_RING_2"/>
    <property type="match status" value="1"/>
</dbReference>
<feature type="region of interest" description="Disordered" evidence="5">
    <location>
        <begin position="153"/>
        <end position="231"/>
    </location>
</feature>
<dbReference type="Proteomes" id="UP000016922">
    <property type="component" value="Unassembled WGS sequence"/>
</dbReference>
<dbReference type="GO" id="GO:0033768">
    <property type="term" value="C:SUMO-targeted ubiquitin ligase complex"/>
    <property type="evidence" value="ECO:0007669"/>
    <property type="project" value="TreeGrafter"/>
</dbReference>
<reference evidence="7 8" key="1">
    <citation type="journal article" date="2013" name="BMC Genomics">
        <title>Genomics-driven discovery of the pneumocandin biosynthetic gene cluster in the fungus Glarea lozoyensis.</title>
        <authorList>
            <person name="Chen L."/>
            <person name="Yue Q."/>
            <person name="Zhang X."/>
            <person name="Xiang M."/>
            <person name="Wang C."/>
            <person name="Li S."/>
            <person name="Che Y."/>
            <person name="Ortiz-Lopez F.J."/>
            <person name="Bills G.F."/>
            <person name="Liu X."/>
            <person name="An Z."/>
        </authorList>
    </citation>
    <scope>NUCLEOTIDE SEQUENCE [LARGE SCALE GENOMIC DNA]</scope>
    <source>
        <strain evidence="8">ATCC 20868 / MF5171</strain>
    </source>
</reference>
<dbReference type="GO" id="GO:0032183">
    <property type="term" value="F:SUMO binding"/>
    <property type="evidence" value="ECO:0007669"/>
    <property type="project" value="TreeGrafter"/>
</dbReference>
<dbReference type="OMA" id="FYCHECL"/>
<protein>
    <submittedName>
        <fullName evidence="7">RING/U-box</fullName>
    </submittedName>
</protein>
<dbReference type="HOGENOM" id="CLU_735823_0_0_1"/>
<dbReference type="Gene3D" id="3.30.40.10">
    <property type="entry name" value="Zinc/RING finger domain, C3HC4 (zinc finger)"/>
    <property type="match status" value="1"/>
</dbReference>
<dbReference type="SMART" id="SM00184">
    <property type="entry name" value="RING"/>
    <property type="match status" value="1"/>
</dbReference>
<dbReference type="KEGG" id="glz:GLAREA_11304"/>
<dbReference type="InterPro" id="IPR049627">
    <property type="entry name" value="SLX8"/>
</dbReference>
<dbReference type="PANTHER" id="PTHR47094:SF1">
    <property type="entry name" value="RING-TYPE E3 UBIQUITIN TRANSFERASE"/>
    <property type="match status" value="1"/>
</dbReference>
<keyword evidence="8" id="KW-1185">Reference proteome</keyword>
<evidence type="ECO:0000259" key="6">
    <source>
        <dbReference type="PROSITE" id="PS50089"/>
    </source>
</evidence>
<feature type="domain" description="RING-type" evidence="6">
    <location>
        <begin position="278"/>
        <end position="318"/>
    </location>
</feature>
<evidence type="ECO:0000256" key="1">
    <source>
        <dbReference type="ARBA" id="ARBA00022723"/>
    </source>
</evidence>
<keyword evidence="1" id="KW-0479">Metal-binding</keyword>
<dbReference type="AlphaFoldDB" id="S3DER5"/>
<feature type="compositionally biased region" description="Polar residues" evidence="5">
    <location>
        <begin position="11"/>
        <end position="29"/>
    </location>
</feature>
<dbReference type="GeneID" id="19470345"/>
<proteinExistence type="predicted"/>
<evidence type="ECO:0000313" key="7">
    <source>
        <dbReference type="EMBL" id="EPE35604.1"/>
    </source>
</evidence>
<dbReference type="GO" id="GO:0006511">
    <property type="term" value="P:ubiquitin-dependent protein catabolic process"/>
    <property type="evidence" value="ECO:0007669"/>
    <property type="project" value="TreeGrafter"/>
</dbReference>
<dbReference type="OrthoDB" id="6270329at2759"/>
<evidence type="ECO:0000256" key="4">
    <source>
        <dbReference type="PROSITE-ProRule" id="PRU00175"/>
    </source>
</evidence>
<dbReference type="PROSITE" id="PS00518">
    <property type="entry name" value="ZF_RING_1"/>
    <property type="match status" value="1"/>
</dbReference>
<gene>
    <name evidence="7" type="ORF">GLAREA_11304</name>
</gene>
<sequence length="358" mass="39730">MAGRPSLAPFLQNSSLQTPGRSSNANSPWSARDGNDLDNLTLSLPPINPDIDVDNDFDLPPFLDSHRFFGVEPGASSSNTSGTNNLTSAPPSDRDPAHRRQPPPSDQQQSARPRARRSSFTEQYRISSSPDPYGSFIDLDDLQGLDDLEGFSEIEHQEQSRNTTSDMPATTRTGTRRASIVDLTNSPTQSRLTKRKRSAPHADEGHNRHKVARTAASPSRNRPSVPPKEEEEVEVVDLADVENEQQYQDLRAKKAAELSKKQALDEATRPVKLAQFNCIICMDQPTDLTVTHCGHMFCSECLHQALYAGDKKCCPVCRTAITMPTPRDKKLPSKGIFALEMKLMTRKKVGKQPMRRVD</sequence>
<dbReference type="STRING" id="1116229.S3DER5"/>
<feature type="compositionally biased region" description="Polar residues" evidence="5">
    <location>
        <begin position="182"/>
        <end position="191"/>
    </location>
</feature>
<feature type="region of interest" description="Disordered" evidence="5">
    <location>
        <begin position="1"/>
        <end position="140"/>
    </location>
</feature>
<feature type="compositionally biased region" description="Polar residues" evidence="5">
    <location>
        <begin position="120"/>
        <end position="130"/>
    </location>
</feature>
<dbReference type="GO" id="GO:0008270">
    <property type="term" value="F:zinc ion binding"/>
    <property type="evidence" value="ECO:0007669"/>
    <property type="project" value="UniProtKB-KW"/>
</dbReference>
<dbReference type="InterPro" id="IPR001841">
    <property type="entry name" value="Znf_RING"/>
</dbReference>
<dbReference type="SUPFAM" id="SSF57850">
    <property type="entry name" value="RING/U-box"/>
    <property type="match status" value="1"/>
</dbReference>
<feature type="compositionally biased region" description="Low complexity" evidence="5">
    <location>
        <begin position="76"/>
        <end position="88"/>
    </location>
</feature>
<dbReference type="InterPro" id="IPR017907">
    <property type="entry name" value="Znf_RING_CS"/>
</dbReference>
<evidence type="ECO:0000256" key="2">
    <source>
        <dbReference type="ARBA" id="ARBA00022771"/>
    </source>
</evidence>
<evidence type="ECO:0000256" key="3">
    <source>
        <dbReference type="ARBA" id="ARBA00022833"/>
    </source>
</evidence>
<dbReference type="PANTHER" id="PTHR47094">
    <property type="entry name" value="ELFLESS, ISOFORM B"/>
    <property type="match status" value="1"/>
</dbReference>
<dbReference type="EMBL" id="KE145354">
    <property type="protein sequence ID" value="EPE35604.1"/>
    <property type="molecule type" value="Genomic_DNA"/>
</dbReference>
<evidence type="ECO:0000313" key="8">
    <source>
        <dbReference type="Proteomes" id="UP000016922"/>
    </source>
</evidence>
<organism evidence="7 8">
    <name type="scientific">Glarea lozoyensis (strain ATCC 20868 / MF5171)</name>
    <dbReference type="NCBI Taxonomy" id="1116229"/>
    <lineage>
        <taxon>Eukaryota</taxon>
        <taxon>Fungi</taxon>
        <taxon>Dikarya</taxon>
        <taxon>Ascomycota</taxon>
        <taxon>Pezizomycotina</taxon>
        <taxon>Leotiomycetes</taxon>
        <taxon>Helotiales</taxon>
        <taxon>Helotiaceae</taxon>
        <taxon>Glarea</taxon>
    </lineage>
</organism>
<evidence type="ECO:0000256" key="5">
    <source>
        <dbReference type="SAM" id="MobiDB-lite"/>
    </source>
</evidence>
<accession>S3DER5</accession>
<keyword evidence="3" id="KW-0862">Zinc</keyword>